<dbReference type="Gene3D" id="3.40.50.11980">
    <property type="match status" value="1"/>
</dbReference>
<dbReference type="InterPro" id="IPR012340">
    <property type="entry name" value="NA-bd_OB-fold"/>
</dbReference>
<organism evidence="3">
    <name type="scientific">freshwater metagenome</name>
    <dbReference type="NCBI Taxonomy" id="449393"/>
    <lineage>
        <taxon>unclassified sequences</taxon>
        <taxon>metagenomes</taxon>
        <taxon>ecological metagenomes</taxon>
    </lineage>
</organism>
<feature type="region of interest" description="Disordered" evidence="1">
    <location>
        <begin position="143"/>
        <end position="176"/>
    </location>
</feature>
<name>A0A6J6AGI0_9ZZZZ</name>
<protein>
    <submittedName>
        <fullName evidence="3">Unannotated protein</fullName>
    </submittedName>
</protein>
<dbReference type="PROSITE" id="PS50126">
    <property type="entry name" value="S1"/>
    <property type="match status" value="1"/>
</dbReference>
<reference evidence="3" key="1">
    <citation type="submission" date="2020-05" db="EMBL/GenBank/DDBJ databases">
        <authorList>
            <person name="Chiriac C."/>
            <person name="Salcher M."/>
            <person name="Ghai R."/>
            <person name="Kavagutti S V."/>
        </authorList>
    </citation>
    <scope>NUCLEOTIDE SEQUENCE</scope>
</reference>
<evidence type="ECO:0000259" key="2">
    <source>
        <dbReference type="PROSITE" id="PS50126"/>
    </source>
</evidence>
<dbReference type="AlphaFoldDB" id="A0A6J6AGI0"/>
<evidence type="ECO:0000313" key="3">
    <source>
        <dbReference type="EMBL" id="CAB4367780.1"/>
    </source>
</evidence>
<accession>A0A6J6AGI0</accession>
<proteinExistence type="predicted"/>
<feature type="compositionally biased region" description="Pro residues" evidence="1">
    <location>
        <begin position="167"/>
        <end position="176"/>
    </location>
</feature>
<evidence type="ECO:0000256" key="1">
    <source>
        <dbReference type="SAM" id="MobiDB-lite"/>
    </source>
</evidence>
<gene>
    <name evidence="3" type="ORF">UFOPK4179_00570</name>
</gene>
<dbReference type="SMART" id="SM00316">
    <property type="entry name" value="S1"/>
    <property type="match status" value="1"/>
</dbReference>
<dbReference type="EMBL" id="CAETWZ010000039">
    <property type="protein sequence ID" value="CAB4367780.1"/>
    <property type="molecule type" value="Genomic_DNA"/>
</dbReference>
<sequence>MTKHIIVDGSNIATEGRSVPSLAQLHEAVMALMDEFKNAKVSVVVDATFGHRIAKKESAEFEKAIANNELVAPPAGAVGRGDAFVLAIADKVNASILSNDSYQEFHGKYKWLFDEGRLIGGKPVPLVGWVFVERLPVRGATSRRSVKTGKVVKKESSTASPEASKPMPVPKSPPPSVKAKMANALMPYLQFVEKHPVGSKVKAVVESYAANGITALIGDISGYVPLRNMATPQPRSARDIFTIGDAVTLTVVGYTPARRSVDLAVPGVVGANTKTATKPAQAKSPAVKKASPAKKAVAAKTAPAKKVSVAKKAAPIKKAVVAKAPAKKVAAKKVVAAKAPAKKTVAKKAPAKRR</sequence>
<dbReference type="InterPro" id="IPR003029">
    <property type="entry name" value="S1_domain"/>
</dbReference>
<dbReference type="Gene3D" id="2.40.50.140">
    <property type="entry name" value="Nucleic acid-binding proteins"/>
    <property type="match status" value="1"/>
</dbReference>
<dbReference type="GO" id="GO:0003676">
    <property type="term" value="F:nucleic acid binding"/>
    <property type="evidence" value="ECO:0007669"/>
    <property type="project" value="InterPro"/>
</dbReference>
<dbReference type="CDD" id="cd00164">
    <property type="entry name" value="S1_like"/>
    <property type="match status" value="1"/>
</dbReference>
<dbReference type="Pfam" id="PF11977">
    <property type="entry name" value="RNase_Zc3h12a"/>
    <property type="match status" value="1"/>
</dbReference>
<feature type="domain" description="S1 motif" evidence="2">
    <location>
        <begin position="198"/>
        <end position="266"/>
    </location>
</feature>
<dbReference type="SUPFAM" id="SSF50249">
    <property type="entry name" value="Nucleic acid-binding proteins"/>
    <property type="match status" value="1"/>
</dbReference>
<dbReference type="InterPro" id="IPR021869">
    <property type="entry name" value="RNase_Zc3h12_NYN"/>
</dbReference>